<dbReference type="OrthoDB" id="392925at2759"/>
<dbReference type="GO" id="GO:0005634">
    <property type="term" value="C:nucleus"/>
    <property type="evidence" value="ECO:0007669"/>
    <property type="project" value="TreeGrafter"/>
</dbReference>
<keyword evidence="3" id="KW-1185">Reference proteome</keyword>
<evidence type="ECO:0000259" key="2">
    <source>
        <dbReference type="Pfam" id="PF11977"/>
    </source>
</evidence>
<dbReference type="Proteomes" id="UP000504633">
    <property type="component" value="Unplaced"/>
</dbReference>
<sequence>MPSNQPQFRKFKDHLFKRLKRLQTRKPPPNLNRSYSAKLANSIKRRALNIQAKATPTSCRAKRNLRLQYARQYAKQQQERNQQRQSQRQNQHQQSLPKPKSYATIQRAAGSNSLLKKKTEEGEIIEEIESSDDDDCIVLEPDMAKITIDTDDDADDESPKEPISTKMDGDIGTVSRFEVDKKREHKLWENFARGTNYNSVDYATNTANPLSTNDTSCIIIDDSIVIDQSNKEDGKNLVSQHLLDDSVIFIQEDFIPLSRVNGDDLSPKRRRHMNSTEDGLRAAKTPRKTTQRMNESLFTSTERKKLADYNSNTYNPGVEENVPITHKRPIIIDGSNVAFGHGRSNVFSSEGIKYCIEYFQKMGHDVKAVIPLFRRNANKSSNPALLDQLYKDGNIVFTPCKNLPNQQAISYDDRFILQLAYERNAAVVSNDNYRDLINENAAFKKIIENRVIGYSWCDNILILPKDPYGRFGPPLAEILRC</sequence>
<dbReference type="PANTHER" id="PTHR12876">
    <property type="entry name" value="N4BP1-RELATED"/>
    <property type="match status" value="1"/>
</dbReference>
<feature type="region of interest" description="Disordered" evidence="1">
    <location>
        <begin position="149"/>
        <end position="169"/>
    </location>
</feature>
<evidence type="ECO:0000313" key="4">
    <source>
        <dbReference type="RefSeq" id="XP_023162733.2"/>
    </source>
</evidence>
<feature type="domain" description="RNase NYN" evidence="2">
    <location>
        <begin position="327"/>
        <end position="476"/>
    </location>
</feature>
<gene>
    <name evidence="4" type="primary">LOC111593896</name>
</gene>
<dbReference type="InterPro" id="IPR051101">
    <property type="entry name" value="ZC3H12/N4BP1_RNase_Reg"/>
</dbReference>
<organism evidence="3 4">
    <name type="scientific">Drosophila hydei</name>
    <name type="common">Fruit fly</name>
    <dbReference type="NCBI Taxonomy" id="7224"/>
    <lineage>
        <taxon>Eukaryota</taxon>
        <taxon>Metazoa</taxon>
        <taxon>Ecdysozoa</taxon>
        <taxon>Arthropoda</taxon>
        <taxon>Hexapoda</taxon>
        <taxon>Insecta</taxon>
        <taxon>Pterygota</taxon>
        <taxon>Neoptera</taxon>
        <taxon>Endopterygota</taxon>
        <taxon>Diptera</taxon>
        <taxon>Brachycera</taxon>
        <taxon>Muscomorpha</taxon>
        <taxon>Ephydroidea</taxon>
        <taxon>Drosophilidae</taxon>
        <taxon>Drosophila</taxon>
    </lineage>
</organism>
<dbReference type="GO" id="GO:0004521">
    <property type="term" value="F:RNA endonuclease activity"/>
    <property type="evidence" value="ECO:0007669"/>
    <property type="project" value="TreeGrafter"/>
</dbReference>
<dbReference type="RefSeq" id="XP_023162733.2">
    <property type="nucleotide sequence ID" value="XM_023306965.2"/>
</dbReference>
<feature type="compositionally biased region" description="Acidic residues" evidence="1">
    <location>
        <begin position="149"/>
        <end position="158"/>
    </location>
</feature>
<proteinExistence type="predicted"/>
<feature type="region of interest" description="Disordered" evidence="1">
    <location>
        <begin position="265"/>
        <end position="294"/>
    </location>
</feature>
<dbReference type="OMA" id="YFQKMGH"/>
<reference evidence="4" key="1">
    <citation type="submission" date="2025-08" db="UniProtKB">
        <authorList>
            <consortium name="RefSeq"/>
        </authorList>
    </citation>
    <scope>IDENTIFICATION</scope>
    <source>
        <strain evidence="4">15085-1641.00</strain>
        <tissue evidence="4">Whole body</tissue>
    </source>
</reference>
<dbReference type="GO" id="GO:0003729">
    <property type="term" value="F:mRNA binding"/>
    <property type="evidence" value="ECO:0007669"/>
    <property type="project" value="TreeGrafter"/>
</dbReference>
<dbReference type="GO" id="GO:0036464">
    <property type="term" value="C:cytoplasmic ribonucleoprotein granule"/>
    <property type="evidence" value="ECO:0007669"/>
    <property type="project" value="TreeGrafter"/>
</dbReference>
<dbReference type="Gene3D" id="3.40.50.11980">
    <property type="match status" value="1"/>
</dbReference>
<feature type="region of interest" description="Disordered" evidence="1">
    <location>
        <begin position="72"/>
        <end position="109"/>
    </location>
</feature>
<dbReference type="CDD" id="cd18719">
    <property type="entry name" value="PIN_Zc3h12a-N4BP1-like"/>
    <property type="match status" value="1"/>
</dbReference>
<accession>A0A6J1L9V9</accession>
<dbReference type="AlphaFoldDB" id="A0A6J1L9V9"/>
<feature type="compositionally biased region" description="Low complexity" evidence="1">
    <location>
        <begin position="83"/>
        <end position="94"/>
    </location>
</feature>
<dbReference type="PANTHER" id="PTHR12876:SF35">
    <property type="entry name" value="LD08718P-RELATED"/>
    <property type="match status" value="1"/>
</dbReference>
<dbReference type="FunFam" id="3.40.50.11980:FF:000001">
    <property type="entry name" value="ZC3H12A isoform 1"/>
    <property type="match status" value="1"/>
</dbReference>
<evidence type="ECO:0000256" key="1">
    <source>
        <dbReference type="SAM" id="MobiDB-lite"/>
    </source>
</evidence>
<dbReference type="InterPro" id="IPR021869">
    <property type="entry name" value="RNase_Zc3h12_NYN"/>
</dbReference>
<evidence type="ECO:0000313" key="3">
    <source>
        <dbReference type="Proteomes" id="UP000504633"/>
    </source>
</evidence>
<protein>
    <submittedName>
        <fullName evidence="4">Uncharacterized protein LOC111593896</fullName>
    </submittedName>
</protein>
<dbReference type="GeneID" id="111593896"/>
<name>A0A6J1L9V9_DROHY</name>
<dbReference type="Pfam" id="PF11977">
    <property type="entry name" value="RNase_Zc3h12a"/>
    <property type="match status" value="1"/>
</dbReference>
<dbReference type="KEGG" id="dhe:111593896"/>